<feature type="transmembrane region" description="Helical" evidence="8">
    <location>
        <begin position="104"/>
        <end position="126"/>
    </location>
</feature>
<feature type="transmembrane region" description="Helical" evidence="8">
    <location>
        <begin position="577"/>
        <end position="603"/>
    </location>
</feature>
<evidence type="ECO:0000256" key="4">
    <source>
        <dbReference type="ARBA" id="ARBA00022692"/>
    </source>
</evidence>
<evidence type="ECO:0000256" key="2">
    <source>
        <dbReference type="ARBA" id="ARBA00006434"/>
    </source>
</evidence>
<dbReference type="AlphaFoldDB" id="A0A1E3P4M7"/>
<comment type="subcellular location">
    <subcellularLocation>
        <location evidence="1">Membrane</location>
        <topology evidence="1">Multi-pass membrane protein</topology>
    </subcellularLocation>
</comment>
<evidence type="ECO:0000256" key="8">
    <source>
        <dbReference type="SAM" id="Phobius"/>
    </source>
</evidence>
<comment type="similarity">
    <text evidence="2 7">Belongs to the sodium:solute symporter (SSF) (TC 2.A.21) family.</text>
</comment>
<dbReference type="PANTHER" id="PTHR46154">
    <property type="match status" value="1"/>
</dbReference>
<evidence type="ECO:0000313" key="9">
    <source>
        <dbReference type="EMBL" id="ODQ60449.1"/>
    </source>
</evidence>
<dbReference type="EMBL" id="KV454210">
    <property type="protein sequence ID" value="ODQ60449.1"/>
    <property type="molecule type" value="Genomic_DNA"/>
</dbReference>
<proteinExistence type="inferred from homology"/>
<feature type="transmembrane region" description="Helical" evidence="8">
    <location>
        <begin position="169"/>
        <end position="188"/>
    </location>
</feature>
<dbReference type="Pfam" id="PF00474">
    <property type="entry name" value="SSF"/>
    <property type="match status" value="1"/>
</dbReference>
<feature type="transmembrane region" description="Helical" evidence="8">
    <location>
        <begin position="369"/>
        <end position="392"/>
    </location>
</feature>
<dbReference type="PROSITE" id="PS50283">
    <property type="entry name" value="NA_SOLUT_SYMP_3"/>
    <property type="match status" value="1"/>
</dbReference>
<feature type="non-terminal residue" evidence="9">
    <location>
        <position position="605"/>
    </location>
</feature>
<protein>
    <recommendedName>
        <fullName evidence="11">Urea active transporter</fullName>
    </recommendedName>
</protein>
<feature type="transmembrane region" description="Helical" evidence="8">
    <location>
        <begin position="468"/>
        <end position="489"/>
    </location>
</feature>
<keyword evidence="5 8" id="KW-1133">Transmembrane helix</keyword>
<reference evidence="9 10" key="1">
    <citation type="journal article" date="2016" name="Proc. Natl. Acad. Sci. U.S.A.">
        <title>Comparative genomics of biotechnologically important yeasts.</title>
        <authorList>
            <person name="Riley R."/>
            <person name="Haridas S."/>
            <person name="Wolfe K.H."/>
            <person name="Lopes M.R."/>
            <person name="Hittinger C.T."/>
            <person name="Goeker M."/>
            <person name="Salamov A.A."/>
            <person name="Wisecaver J.H."/>
            <person name="Long T.M."/>
            <person name="Calvey C.H."/>
            <person name="Aerts A.L."/>
            <person name="Barry K.W."/>
            <person name="Choi C."/>
            <person name="Clum A."/>
            <person name="Coughlan A.Y."/>
            <person name="Deshpande S."/>
            <person name="Douglass A.P."/>
            <person name="Hanson S.J."/>
            <person name="Klenk H.-P."/>
            <person name="LaButti K.M."/>
            <person name="Lapidus A."/>
            <person name="Lindquist E.A."/>
            <person name="Lipzen A.M."/>
            <person name="Meier-Kolthoff J.P."/>
            <person name="Ohm R.A."/>
            <person name="Otillar R.P."/>
            <person name="Pangilinan J.L."/>
            <person name="Peng Y."/>
            <person name="Rokas A."/>
            <person name="Rosa C.A."/>
            <person name="Scheuner C."/>
            <person name="Sibirny A.A."/>
            <person name="Slot J.C."/>
            <person name="Stielow J.B."/>
            <person name="Sun H."/>
            <person name="Kurtzman C.P."/>
            <person name="Blackwell M."/>
            <person name="Grigoriev I.V."/>
            <person name="Jeffries T.W."/>
        </authorList>
    </citation>
    <scope>NUCLEOTIDE SEQUENCE [LARGE SCALE GENOMIC DNA]</scope>
    <source>
        <strain evidence="10">ATCC 58044 / CBS 1984 / NCYC 433 / NRRL Y-366-8</strain>
    </source>
</reference>
<dbReference type="InterPro" id="IPR038377">
    <property type="entry name" value="Na/Glc_symporter_sf"/>
</dbReference>
<dbReference type="PANTHER" id="PTHR46154:SF4">
    <property type="entry name" value="UREA ACTIVE TRANSPORTER"/>
    <property type="match status" value="1"/>
</dbReference>
<evidence type="ECO:0000256" key="6">
    <source>
        <dbReference type="ARBA" id="ARBA00023136"/>
    </source>
</evidence>
<dbReference type="GeneID" id="30203633"/>
<feature type="transmembrane region" description="Helical" evidence="8">
    <location>
        <begin position="398"/>
        <end position="421"/>
    </location>
</feature>
<feature type="transmembrane region" description="Helical" evidence="8">
    <location>
        <begin position="314"/>
        <end position="336"/>
    </location>
</feature>
<dbReference type="RefSeq" id="XP_019039656.1">
    <property type="nucleotide sequence ID" value="XM_019186387.1"/>
</dbReference>
<feature type="transmembrane region" description="Helical" evidence="8">
    <location>
        <begin position="63"/>
        <end position="83"/>
    </location>
</feature>
<dbReference type="GO" id="GO:0005886">
    <property type="term" value="C:plasma membrane"/>
    <property type="evidence" value="ECO:0007669"/>
    <property type="project" value="TreeGrafter"/>
</dbReference>
<feature type="transmembrane region" description="Helical" evidence="8">
    <location>
        <begin position="263"/>
        <end position="284"/>
    </location>
</feature>
<dbReference type="CDD" id="cd11476">
    <property type="entry name" value="SLC5sbd_DUR3"/>
    <property type="match status" value="1"/>
</dbReference>
<feature type="transmembrane region" description="Helical" evidence="8">
    <location>
        <begin position="138"/>
        <end position="157"/>
    </location>
</feature>
<dbReference type="GO" id="GO:0015606">
    <property type="term" value="F:spermidine transmembrane transporter activity"/>
    <property type="evidence" value="ECO:0007669"/>
    <property type="project" value="TreeGrafter"/>
</dbReference>
<evidence type="ECO:0000313" key="10">
    <source>
        <dbReference type="Proteomes" id="UP000094112"/>
    </source>
</evidence>
<gene>
    <name evidence="9" type="ORF">WICANDRAFT_92868</name>
</gene>
<dbReference type="InterPro" id="IPR031155">
    <property type="entry name" value="DUR"/>
</dbReference>
<dbReference type="STRING" id="683960.A0A1E3P4M7"/>
<dbReference type="Gene3D" id="1.20.1730.10">
    <property type="entry name" value="Sodium/glucose cotransporter"/>
    <property type="match status" value="1"/>
</dbReference>
<feature type="transmembrane region" description="Helical" evidence="8">
    <location>
        <begin position="219"/>
        <end position="242"/>
    </location>
</feature>
<dbReference type="GO" id="GO:0015489">
    <property type="term" value="F:putrescine transmembrane transporter activity"/>
    <property type="evidence" value="ECO:0007669"/>
    <property type="project" value="TreeGrafter"/>
</dbReference>
<keyword evidence="6 8" id="KW-0472">Membrane</keyword>
<evidence type="ECO:0008006" key="11">
    <source>
        <dbReference type="Google" id="ProtNLM"/>
    </source>
</evidence>
<accession>A0A1E3P4M7</accession>
<sequence length="605" mass="65629">MVTTTYLLEKFRGEVQTSEMLMTGNRSMKTGLISAAVVSGWTIGSTLLLSCTTAYQLGVSGSYWYGAGACVQIIVFSVAAIEIKRKAPTTHTYQEIVRVRYGKATHLLSCAYSFFQQICYSTNLLINGSSIIANLTGINRDASIVILPFFVTIYTLFGGIKATFISDYVHTVIIFIILLMFIFVTYATSDKLGSPGALYDLLVIAAKEEPVAKNHEGSYLTMTSVNGGLFGLVLLGAGFAAASDSQLMQKALAADPKYVLKGYIIGGLSWFAIPFALATTLGLACRGLENTSSFPTYPNKLSTQQINDGLVMPIAAYALLGKIGGGGVLTMIFMACTSAYSSEVVAVSSTLSHDIYKAYINPKASGKQLVLASHSGVIGFFIVCSALAIGLAHAGFDVSFITTVSGIVVNVNIVPMACTLFWKRMSAFAYIVGTVVSTCVSLSIWIGYAASQADNVVNLTTLSTYDALAAGNTLAVFFPAIFVPILVLIKPANFDWEIWKTDIQQADDSEINEEHGLTNILSGERLTEKIVSEEREKDGFLKRQRNIGFACTAFLIFFFLVIFPLPMYGSKYIFTRWFFTGWVVVMFIWAFIASSVITLLPIWDG</sequence>
<keyword evidence="4 8" id="KW-0812">Transmembrane</keyword>
<evidence type="ECO:0000256" key="7">
    <source>
        <dbReference type="RuleBase" id="RU362091"/>
    </source>
</evidence>
<dbReference type="Proteomes" id="UP000094112">
    <property type="component" value="Unassembled WGS sequence"/>
</dbReference>
<keyword evidence="10" id="KW-1185">Reference proteome</keyword>
<evidence type="ECO:0000256" key="1">
    <source>
        <dbReference type="ARBA" id="ARBA00004141"/>
    </source>
</evidence>
<dbReference type="GO" id="GO:0015204">
    <property type="term" value="F:urea transmembrane transporter activity"/>
    <property type="evidence" value="ECO:0007669"/>
    <property type="project" value="InterPro"/>
</dbReference>
<evidence type="ECO:0000256" key="3">
    <source>
        <dbReference type="ARBA" id="ARBA00022448"/>
    </source>
</evidence>
<name>A0A1E3P4M7_WICAA</name>
<feature type="transmembrane region" description="Helical" evidence="8">
    <location>
        <begin position="32"/>
        <end position="57"/>
    </location>
</feature>
<feature type="transmembrane region" description="Helical" evidence="8">
    <location>
        <begin position="428"/>
        <end position="448"/>
    </location>
</feature>
<dbReference type="InterPro" id="IPR001734">
    <property type="entry name" value="Na/solute_symporter"/>
</dbReference>
<dbReference type="NCBIfam" id="TIGR00813">
    <property type="entry name" value="sss"/>
    <property type="match status" value="1"/>
</dbReference>
<keyword evidence="3" id="KW-0813">Transport</keyword>
<evidence type="ECO:0000256" key="5">
    <source>
        <dbReference type="ARBA" id="ARBA00022989"/>
    </source>
</evidence>
<dbReference type="OrthoDB" id="6132759at2759"/>
<organism evidence="9 10">
    <name type="scientific">Wickerhamomyces anomalus (strain ATCC 58044 / CBS 1984 / NCYC 433 / NRRL Y-366-8)</name>
    <name type="common">Yeast</name>
    <name type="synonym">Hansenula anomala</name>
    <dbReference type="NCBI Taxonomy" id="683960"/>
    <lineage>
        <taxon>Eukaryota</taxon>
        <taxon>Fungi</taxon>
        <taxon>Dikarya</taxon>
        <taxon>Ascomycota</taxon>
        <taxon>Saccharomycotina</taxon>
        <taxon>Saccharomycetes</taxon>
        <taxon>Phaffomycetales</taxon>
        <taxon>Wickerhamomycetaceae</taxon>
        <taxon>Wickerhamomyces</taxon>
    </lineage>
</organism>
<feature type="transmembrane region" description="Helical" evidence="8">
    <location>
        <begin position="547"/>
        <end position="565"/>
    </location>
</feature>